<gene>
    <name evidence="2" type="ORF">FHX40_0596</name>
</gene>
<dbReference type="RefSeq" id="WP_142258178.1">
    <property type="nucleotide sequence ID" value="NZ_BMPV01000008.1"/>
</dbReference>
<dbReference type="AlphaFoldDB" id="A0A543ITN2"/>
<keyword evidence="1" id="KW-0472">Membrane</keyword>
<keyword evidence="3" id="KW-1185">Reference proteome</keyword>
<accession>A0A543ITN2</accession>
<evidence type="ECO:0000313" key="2">
    <source>
        <dbReference type="EMBL" id="TQM73938.1"/>
    </source>
</evidence>
<evidence type="ECO:0000256" key="1">
    <source>
        <dbReference type="SAM" id="Phobius"/>
    </source>
</evidence>
<keyword evidence="1" id="KW-0812">Transmembrane</keyword>
<dbReference type="Proteomes" id="UP000319213">
    <property type="component" value="Unassembled WGS sequence"/>
</dbReference>
<protein>
    <submittedName>
        <fullName evidence="2">Uncharacterized protein</fullName>
    </submittedName>
</protein>
<comment type="caution">
    <text evidence="2">The sequence shown here is derived from an EMBL/GenBank/DDBJ whole genome shotgun (WGS) entry which is preliminary data.</text>
</comment>
<proteinExistence type="predicted"/>
<sequence length="147" mass="15915">MTQGNPPTAPDSRPVRAQVRQAVAAGRAAATAVARRIERVHRPYRRGRLAFLVAAGYAAIVVLVTLVEIAAPHLPPEVTGGLWNAPTAFLAWVVAMPISVPLIALAVWLPVPDWLAQAFFLLTPLASLFLAWLMWRLLRGRRVDGGA</sequence>
<organism evidence="2 3">
    <name type="scientific">Thermopolyspora flexuosa</name>
    <dbReference type="NCBI Taxonomy" id="103836"/>
    <lineage>
        <taxon>Bacteria</taxon>
        <taxon>Bacillati</taxon>
        <taxon>Actinomycetota</taxon>
        <taxon>Actinomycetes</taxon>
        <taxon>Streptosporangiales</taxon>
        <taxon>Streptosporangiaceae</taxon>
        <taxon>Thermopolyspora</taxon>
    </lineage>
</organism>
<reference evidence="2 3" key="1">
    <citation type="submission" date="2019-06" db="EMBL/GenBank/DDBJ databases">
        <title>Sequencing the genomes of 1000 actinobacteria strains.</title>
        <authorList>
            <person name="Klenk H.-P."/>
        </authorList>
    </citation>
    <scope>NUCLEOTIDE SEQUENCE [LARGE SCALE GENOMIC DNA]</scope>
    <source>
        <strain evidence="2 3">DSM 43186</strain>
    </source>
</reference>
<dbReference type="EMBL" id="VFPQ01000001">
    <property type="protein sequence ID" value="TQM73938.1"/>
    <property type="molecule type" value="Genomic_DNA"/>
</dbReference>
<keyword evidence="1" id="KW-1133">Transmembrane helix</keyword>
<evidence type="ECO:0000313" key="3">
    <source>
        <dbReference type="Proteomes" id="UP000319213"/>
    </source>
</evidence>
<feature type="transmembrane region" description="Helical" evidence="1">
    <location>
        <begin position="89"/>
        <end position="111"/>
    </location>
</feature>
<name>A0A543ITN2_9ACTN</name>
<feature type="transmembrane region" description="Helical" evidence="1">
    <location>
        <begin position="118"/>
        <end position="138"/>
    </location>
</feature>
<feature type="transmembrane region" description="Helical" evidence="1">
    <location>
        <begin position="49"/>
        <end position="69"/>
    </location>
</feature>